<name>A0A5A5TES1_9CHLR</name>
<sequence>MRIRNFRYSDLPSLVMVQSSSVVVDQTREVDEAAFTRWLLDPELDAPANAFVMTDDDDEMLVWGQAGTLEGIEGEIIGYTVLQYQHDQEGYHFVCRGSVHPAQRRRNAGRALLMGALNRARISATEFEFEAEREQFPIFFEALLPVADDATSRLAAKCGMKMKNRPVIEGLQLYQKELYE</sequence>
<dbReference type="RefSeq" id="WP_149402447.1">
    <property type="nucleotide sequence ID" value="NZ_BIXY01000044.1"/>
</dbReference>
<organism evidence="2 3">
    <name type="scientific">Dictyobacter arantiisoli</name>
    <dbReference type="NCBI Taxonomy" id="2014874"/>
    <lineage>
        <taxon>Bacteria</taxon>
        <taxon>Bacillati</taxon>
        <taxon>Chloroflexota</taxon>
        <taxon>Ktedonobacteria</taxon>
        <taxon>Ktedonobacterales</taxon>
        <taxon>Dictyobacteraceae</taxon>
        <taxon>Dictyobacter</taxon>
    </lineage>
</organism>
<dbReference type="PROSITE" id="PS51186">
    <property type="entry name" value="GNAT"/>
    <property type="match status" value="1"/>
</dbReference>
<dbReference type="EMBL" id="BIXY01000044">
    <property type="protein sequence ID" value="GCF09509.1"/>
    <property type="molecule type" value="Genomic_DNA"/>
</dbReference>
<protein>
    <recommendedName>
        <fullName evidence="1">N-acetyltransferase domain-containing protein</fullName>
    </recommendedName>
</protein>
<dbReference type="Proteomes" id="UP000322530">
    <property type="component" value="Unassembled WGS sequence"/>
</dbReference>
<accession>A0A5A5TES1</accession>
<evidence type="ECO:0000259" key="1">
    <source>
        <dbReference type="PROSITE" id="PS51186"/>
    </source>
</evidence>
<comment type="caution">
    <text evidence="2">The sequence shown here is derived from an EMBL/GenBank/DDBJ whole genome shotgun (WGS) entry which is preliminary data.</text>
</comment>
<gene>
    <name evidence="2" type="ORF">KDI_30730</name>
</gene>
<dbReference type="Gene3D" id="3.40.630.30">
    <property type="match status" value="1"/>
</dbReference>
<dbReference type="InterPro" id="IPR000182">
    <property type="entry name" value="GNAT_dom"/>
</dbReference>
<feature type="domain" description="N-acetyltransferase" evidence="1">
    <location>
        <begin position="1"/>
        <end position="179"/>
    </location>
</feature>
<dbReference type="OrthoDB" id="155801at2"/>
<dbReference type="Pfam" id="PF00583">
    <property type="entry name" value="Acetyltransf_1"/>
    <property type="match status" value="1"/>
</dbReference>
<dbReference type="SUPFAM" id="SSF55729">
    <property type="entry name" value="Acyl-CoA N-acyltransferases (Nat)"/>
    <property type="match status" value="1"/>
</dbReference>
<evidence type="ECO:0000313" key="3">
    <source>
        <dbReference type="Proteomes" id="UP000322530"/>
    </source>
</evidence>
<dbReference type="GO" id="GO:0016747">
    <property type="term" value="F:acyltransferase activity, transferring groups other than amino-acyl groups"/>
    <property type="evidence" value="ECO:0007669"/>
    <property type="project" value="InterPro"/>
</dbReference>
<proteinExistence type="predicted"/>
<dbReference type="CDD" id="cd04301">
    <property type="entry name" value="NAT_SF"/>
    <property type="match status" value="1"/>
</dbReference>
<keyword evidence="3" id="KW-1185">Reference proteome</keyword>
<reference evidence="2 3" key="1">
    <citation type="submission" date="2019-01" db="EMBL/GenBank/DDBJ databases">
        <title>Draft genome sequence of Dictyobacter sp. Uno17.</title>
        <authorList>
            <person name="Wang C.M."/>
            <person name="Zheng Y."/>
            <person name="Sakai Y."/>
            <person name="Abe K."/>
            <person name="Yokota A."/>
            <person name="Yabe S."/>
        </authorList>
    </citation>
    <scope>NUCLEOTIDE SEQUENCE [LARGE SCALE GENOMIC DNA]</scope>
    <source>
        <strain evidence="2 3">Uno17</strain>
    </source>
</reference>
<evidence type="ECO:0000313" key="2">
    <source>
        <dbReference type="EMBL" id="GCF09509.1"/>
    </source>
</evidence>
<dbReference type="InterPro" id="IPR016181">
    <property type="entry name" value="Acyl_CoA_acyltransferase"/>
</dbReference>
<dbReference type="AlphaFoldDB" id="A0A5A5TES1"/>